<dbReference type="RefSeq" id="WP_143175394.1">
    <property type="nucleotide sequence ID" value="NZ_FRCS01000008.1"/>
</dbReference>
<feature type="region of interest" description="Disordered" evidence="1">
    <location>
        <begin position="309"/>
        <end position="328"/>
    </location>
</feature>
<feature type="compositionally biased region" description="Low complexity" evidence="1">
    <location>
        <begin position="9"/>
        <end position="20"/>
    </location>
</feature>
<feature type="compositionally biased region" description="Low complexity" evidence="1">
    <location>
        <begin position="348"/>
        <end position="369"/>
    </location>
</feature>
<dbReference type="Proteomes" id="UP000184440">
    <property type="component" value="Unassembled WGS sequence"/>
</dbReference>
<feature type="region of interest" description="Disordered" evidence="1">
    <location>
        <begin position="593"/>
        <end position="657"/>
    </location>
</feature>
<dbReference type="Gene3D" id="3.30.750.140">
    <property type="match status" value="1"/>
</dbReference>
<reference evidence="3 4" key="1">
    <citation type="submission" date="2016-11" db="EMBL/GenBank/DDBJ databases">
        <authorList>
            <person name="Jaros S."/>
            <person name="Januszkiewicz K."/>
            <person name="Wedrychowicz H."/>
        </authorList>
    </citation>
    <scope>NUCLEOTIDE SEQUENCE [LARGE SCALE GENOMIC DNA]</scope>
    <source>
        <strain evidence="3 4">DSM 46144</strain>
    </source>
</reference>
<keyword evidence="4" id="KW-1185">Reference proteome</keyword>
<feature type="compositionally biased region" description="Low complexity" evidence="1">
    <location>
        <begin position="457"/>
        <end position="475"/>
    </location>
</feature>
<dbReference type="InterPro" id="IPR021136">
    <property type="entry name" value="Flagellar_hook_control-like_C"/>
</dbReference>
<feature type="domain" description="Flagellar hook-length control protein-like C-terminal" evidence="2">
    <location>
        <begin position="523"/>
        <end position="599"/>
    </location>
</feature>
<proteinExistence type="predicted"/>
<evidence type="ECO:0000259" key="2">
    <source>
        <dbReference type="Pfam" id="PF02120"/>
    </source>
</evidence>
<dbReference type="OrthoDB" id="3791041at2"/>
<feature type="compositionally biased region" description="Basic and acidic residues" evidence="1">
    <location>
        <begin position="82"/>
        <end position="91"/>
    </location>
</feature>
<evidence type="ECO:0000256" key="1">
    <source>
        <dbReference type="SAM" id="MobiDB-lite"/>
    </source>
</evidence>
<dbReference type="CDD" id="cd17470">
    <property type="entry name" value="T3SS_Flik_C"/>
    <property type="match status" value="1"/>
</dbReference>
<feature type="region of interest" description="Disordered" evidence="1">
    <location>
        <begin position="425"/>
        <end position="491"/>
    </location>
</feature>
<feature type="region of interest" description="Disordered" evidence="1">
    <location>
        <begin position="1"/>
        <end position="91"/>
    </location>
</feature>
<organism evidence="3 4">
    <name type="scientific">Cryptosporangium aurantiacum</name>
    <dbReference type="NCBI Taxonomy" id="134849"/>
    <lineage>
        <taxon>Bacteria</taxon>
        <taxon>Bacillati</taxon>
        <taxon>Actinomycetota</taxon>
        <taxon>Actinomycetes</taxon>
        <taxon>Cryptosporangiales</taxon>
        <taxon>Cryptosporangiaceae</taxon>
        <taxon>Cryptosporangium</taxon>
    </lineage>
</organism>
<sequence>MSILPLPPATTTAMSLAAATNSVPARPAGEMGTDNGGRQRQEQDEEFVSALQAASSSKGAEDATVSERGPSEGPRRKAAARSAEEDTDRRAVLTGQTWHTTMTGMPAPDAAGALALPAALLAHGQLALGTTGSGDINADAPPVAVVGIGVVTEPEGGVPGGPALKPAALGNATGLTGFPGLTGLADAGAPGLTVVDAAQARPAVEAAITANADSAAAAAAFAGETVAPEAGAGRPNPVPGVGGATPTAGAFPLGLRPVALAPGVAGAGTETGVPVPGATAAVPGTTGPGMPGAGVPGPGTPVTAAVPGTAVPGTTAEPGTTAGQGTAAATGTAVPGVDLGAAVGTPATGTVPPAGGPPDAAAAALAAGPPTVPTQPATGWLGQLNPATQAGAVPGIGADAAAQAVAAAPIPAPGGPLPAPAAPPGLTAYTPATGVDAGPAGDDGTGEESEQRGAEGTAMPEATFAPTPAAAGPDPNLITPNLATPDLGATTSVDLTGAGAAEQAPAPPPAAQVADQIIPLRTQGDGVHRIAMELRPDDLGTIGVVAEIRNGQVHLHFTGANELTRETLRAALPELRQQLEDAGFAGAAFDFTEGSGAGQNDRRGFGAADQGFGNQPGRGGQRENPGGENPRPTGQRPPGYAEPTTPGTSRHALDLQV</sequence>
<evidence type="ECO:0000313" key="4">
    <source>
        <dbReference type="Proteomes" id="UP000184440"/>
    </source>
</evidence>
<accession>A0A1M7R705</accession>
<gene>
    <name evidence="3" type="ORF">SAMN05443668_10857</name>
</gene>
<protein>
    <submittedName>
        <fullName evidence="3">Hook-length control protein FliK</fullName>
    </submittedName>
</protein>
<dbReference type="STRING" id="134849.SAMN05443668_10857"/>
<feature type="compositionally biased region" description="Low complexity" evidence="1">
    <location>
        <begin position="425"/>
        <end position="434"/>
    </location>
</feature>
<dbReference type="AlphaFoldDB" id="A0A1M7R705"/>
<evidence type="ECO:0000313" key="3">
    <source>
        <dbReference type="EMBL" id="SHN42033.1"/>
    </source>
</evidence>
<dbReference type="EMBL" id="FRCS01000008">
    <property type="protein sequence ID" value="SHN42033.1"/>
    <property type="molecule type" value="Genomic_DNA"/>
</dbReference>
<dbReference type="InterPro" id="IPR038610">
    <property type="entry name" value="FliK-like_C_sf"/>
</dbReference>
<dbReference type="Pfam" id="PF02120">
    <property type="entry name" value="Flg_hook"/>
    <property type="match status" value="1"/>
</dbReference>
<feature type="region of interest" description="Disordered" evidence="1">
    <location>
        <begin position="348"/>
        <end position="371"/>
    </location>
</feature>
<name>A0A1M7R705_9ACTN</name>